<keyword evidence="3" id="KW-1185">Reference proteome</keyword>
<feature type="chain" id="PRO_5044230373" evidence="1">
    <location>
        <begin position="17"/>
        <end position="507"/>
    </location>
</feature>
<evidence type="ECO:0000313" key="3">
    <source>
        <dbReference type="Proteomes" id="UP001515480"/>
    </source>
</evidence>
<dbReference type="Proteomes" id="UP001515480">
    <property type="component" value="Unassembled WGS sequence"/>
</dbReference>
<name>A0AB34KAR9_PRYPA</name>
<comment type="caution">
    <text evidence="2">The sequence shown here is derived from an EMBL/GenBank/DDBJ whole genome shotgun (WGS) entry which is preliminary data.</text>
</comment>
<feature type="signal peptide" evidence="1">
    <location>
        <begin position="1"/>
        <end position="16"/>
    </location>
</feature>
<dbReference type="AlphaFoldDB" id="A0AB34KAR9"/>
<protein>
    <submittedName>
        <fullName evidence="2">Uncharacterized protein</fullName>
    </submittedName>
</protein>
<dbReference type="EMBL" id="JBGBPQ010000001">
    <property type="protein sequence ID" value="KAL1529876.1"/>
    <property type="molecule type" value="Genomic_DNA"/>
</dbReference>
<keyword evidence="1" id="KW-0732">Signal</keyword>
<organism evidence="2 3">
    <name type="scientific">Prymnesium parvum</name>
    <name type="common">Toxic golden alga</name>
    <dbReference type="NCBI Taxonomy" id="97485"/>
    <lineage>
        <taxon>Eukaryota</taxon>
        <taxon>Haptista</taxon>
        <taxon>Haptophyta</taxon>
        <taxon>Prymnesiophyceae</taxon>
        <taxon>Prymnesiales</taxon>
        <taxon>Prymnesiaceae</taxon>
        <taxon>Prymnesium</taxon>
    </lineage>
</organism>
<evidence type="ECO:0000313" key="2">
    <source>
        <dbReference type="EMBL" id="KAL1529876.1"/>
    </source>
</evidence>
<accession>A0AB34KAR9</accession>
<gene>
    <name evidence="2" type="ORF">AB1Y20_000806</name>
</gene>
<proteinExistence type="predicted"/>
<evidence type="ECO:0000256" key="1">
    <source>
        <dbReference type="SAM" id="SignalP"/>
    </source>
</evidence>
<sequence>MRVALLLLFAAEACCSLSLKTIPTTEDMSQRELTNYWNALNQIPSGAAEGGQLTASFKTADTPSTINVNTTGVPPNLQGIWWWNEHPTIGQALFTFWGADKDFHGNAGVTPASTGYTYVSTVKPRALAVPNTKANRSKLAFLTSYELEFALPYFNDSTKPGAATPFNTHLDFPFRKFPLPAALLEGWDLNDQLKWDPKESSDAAQCFCSMLMRPDGSIERHNFGRYAYSGYRLFDGKLKPTAHWPIFKAKMQQLGIDEFVTSEGSASRRAVTPLAIEDKSTTPAHPNTAALLGASYQESASYEVDGKPVWTASGKSQFSWGGLHAPAYLLAFTEMYLRRAGSPVDTSRVSWIGWNNVLTQRVDRYLIVEELDASQKVIQKKCLTYPDHNTPGYVDPILIMANRYKLVDQTSANATYRYVWELASGATQTSMLTTPLNGVPATGTSARVSADKRSGSKTRYDFKTAEAGPVNFDLFYQYKQHDCITVANFSAPDVCVNSWLTLQYECS</sequence>
<reference evidence="2 3" key="1">
    <citation type="journal article" date="2024" name="Science">
        <title>Giant polyketide synthase enzymes in the biosynthesis of giant marine polyether toxins.</title>
        <authorList>
            <person name="Fallon T.R."/>
            <person name="Shende V.V."/>
            <person name="Wierzbicki I.H."/>
            <person name="Pendleton A.L."/>
            <person name="Watervoot N.F."/>
            <person name="Auber R.P."/>
            <person name="Gonzalez D.J."/>
            <person name="Wisecaver J.H."/>
            <person name="Moore B.S."/>
        </authorList>
    </citation>
    <scope>NUCLEOTIDE SEQUENCE [LARGE SCALE GENOMIC DNA]</scope>
    <source>
        <strain evidence="2 3">12B1</strain>
    </source>
</reference>